<dbReference type="RefSeq" id="XP_001797476.1">
    <property type="nucleotide sequence ID" value="XM_001797424.1"/>
</dbReference>
<dbReference type="InParanoid" id="Q0UM91"/>
<protein>
    <submittedName>
        <fullName evidence="1">Uncharacterized protein</fullName>
    </submittedName>
</protein>
<sequence length="75" mass="8037">MKTHAIGLLPLAATPLAATKLESWPTVLGSFIPKLLARASRAHCGRAPQKWPVRLPSSAFLLAAVLFTAYQQQGV</sequence>
<evidence type="ECO:0000313" key="1">
    <source>
        <dbReference type="EMBL" id="EAT85774.1"/>
    </source>
</evidence>
<accession>Q0UM91</accession>
<dbReference type="Proteomes" id="UP000001055">
    <property type="component" value="Unassembled WGS sequence"/>
</dbReference>
<evidence type="ECO:0000313" key="2">
    <source>
        <dbReference type="Proteomes" id="UP000001055"/>
    </source>
</evidence>
<dbReference type="EMBL" id="CH445334">
    <property type="protein sequence ID" value="EAT85774.1"/>
    <property type="molecule type" value="Genomic_DNA"/>
</dbReference>
<proteinExistence type="predicted"/>
<name>Q0UM91_PHANO</name>
<gene>
    <name evidence="1" type="ORF">SNOG_07123</name>
</gene>
<dbReference type="GeneID" id="5974366"/>
<reference evidence="2" key="1">
    <citation type="journal article" date="2007" name="Plant Cell">
        <title>Dothideomycete-plant interactions illuminated by genome sequencing and EST analysis of the wheat pathogen Stagonospora nodorum.</title>
        <authorList>
            <person name="Hane J.K."/>
            <person name="Lowe R.G."/>
            <person name="Solomon P.S."/>
            <person name="Tan K.C."/>
            <person name="Schoch C.L."/>
            <person name="Spatafora J.W."/>
            <person name="Crous P.W."/>
            <person name="Kodira C."/>
            <person name="Birren B.W."/>
            <person name="Galagan J.E."/>
            <person name="Torriani S.F."/>
            <person name="McDonald B.A."/>
            <person name="Oliver R.P."/>
        </authorList>
    </citation>
    <scope>NUCLEOTIDE SEQUENCE [LARGE SCALE GENOMIC DNA]</scope>
    <source>
        <strain evidence="2">SN15 / ATCC MYA-4574 / FGSC 10173</strain>
    </source>
</reference>
<dbReference type="KEGG" id="pno:SNOG_07123"/>
<organism evidence="1 2">
    <name type="scientific">Phaeosphaeria nodorum (strain SN15 / ATCC MYA-4574 / FGSC 10173)</name>
    <name type="common">Glume blotch fungus</name>
    <name type="synonym">Parastagonospora nodorum</name>
    <dbReference type="NCBI Taxonomy" id="321614"/>
    <lineage>
        <taxon>Eukaryota</taxon>
        <taxon>Fungi</taxon>
        <taxon>Dikarya</taxon>
        <taxon>Ascomycota</taxon>
        <taxon>Pezizomycotina</taxon>
        <taxon>Dothideomycetes</taxon>
        <taxon>Pleosporomycetidae</taxon>
        <taxon>Pleosporales</taxon>
        <taxon>Pleosporineae</taxon>
        <taxon>Phaeosphaeriaceae</taxon>
        <taxon>Parastagonospora</taxon>
    </lineage>
</organism>
<dbReference type="AlphaFoldDB" id="Q0UM91"/>